<keyword evidence="1" id="KW-0812">Transmembrane</keyword>
<dbReference type="EMBL" id="CP044459">
    <property type="protein sequence ID" value="QIC72153.1"/>
    <property type="molecule type" value="Genomic_DNA"/>
</dbReference>
<feature type="transmembrane region" description="Helical" evidence="1">
    <location>
        <begin position="48"/>
        <end position="70"/>
    </location>
</feature>
<geneLocation type="plasmid" evidence="3">
    <name>pb18-4</name>
</geneLocation>
<dbReference type="AlphaFoldDB" id="A0A6C0Y7U8"/>
<protein>
    <submittedName>
        <fullName evidence="2">Uncharacterized protein</fullName>
    </submittedName>
</protein>
<gene>
    <name evidence="2" type="ORF">FSC09_17490</name>
</gene>
<evidence type="ECO:0000256" key="1">
    <source>
        <dbReference type="SAM" id="Phobius"/>
    </source>
</evidence>
<keyword evidence="2" id="KW-0614">Plasmid</keyword>
<reference evidence="2 3" key="1">
    <citation type="submission" date="2019-09" db="EMBL/GenBank/DDBJ databases">
        <title>Non-baumannii Acinetobacter spp. carrying blaNDM-1 isolated in China.</title>
        <authorList>
            <person name="Cui C."/>
            <person name="Chen C."/>
            <person name="Sun J."/>
            <person name="Liu Y."/>
        </authorList>
    </citation>
    <scope>NUCLEOTIDE SEQUENCE [LARGE SCALE GENOMIC DNA]</scope>
    <source>
        <strain evidence="2 3">B18</strain>
        <plasmid evidence="3">pb18-4</plasmid>
    </source>
</reference>
<name>A0A6C0Y7U8_9GAMM</name>
<evidence type="ECO:0000313" key="2">
    <source>
        <dbReference type="EMBL" id="QIC72153.1"/>
    </source>
</evidence>
<keyword evidence="1" id="KW-1133">Transmembrane helix</keyword>
<dbReference type="RefSeq" id="WP_163146712.1">
    <property type="nucleotide sequence ID" value="NZ_CP044459.1"/>
</dbReference>
<sequence length="102" mass="11723">MSKDESSINEMRLSDPKETTWGKSLTYSDLDPNVKRRYTKFLTGMGAAFRWFGLLNVIVFIGCICVFLFIKNQYEVIIFDDGTEAVCVLEPNTGELKQHVYQ</sequence>
<accession>A0A6C0Y7U8</accession>
<organism evidence="2 3">
    <name type="scientific">Acinetobacter indicus</name>
    <dbReference type="NCBI Taxonomy" id="756892"/>
    <lineage>
        <taxon>Bacteria</taxon>
        <taxon>Pseudomonadati</taxon>
        <taxon>Pseudomonadota</taxon>
        <taxon>Gammaproteobacteria</taxon>
        <taxon>Moraxellales</taxon>
        <taxon>Moraxellaceae</taxon>
        <taxon>Acinetobacter</taxon>
    </lineage>
</organism>
<dbReference type="Proteomes" id="UP000503440">
    <property type="component" value="Plasmid pB18-4"/>
</dbReference>
<proteinExistence type="predicted"/>
<keyword evidence="1" id="KW-0472">Membrane</keyword>
<evidence type="ECO:0000313" key="3">
    <source>
        <dbReference type="Proteomes" id="UP000503440"/>
    </source>
</evidence>